<sequence length="226" mass="25228">MKWLTSNRGSSSILVALVLIILVVFGVLAVATSSANLRLAMKHAETVKTYYNLDSEGERFLNGVYNSVQQGREKASAALRAITEGDFSGAGLPANIAEMIRATLGSLSGSGARQRYMEELYPKLVMYYAMSAITEAYPGCVASMAGDYLENAHLYSTVPVDLHFIAGKTFILEHEGSLRYLNVRIEVSDPDKEKNLEDICAVLEWRMWQEPFEYRNELDLWEGRPE</sequence>
<dbReference type="AlphaFoldDB" id="A0A1M6HSV1"/>
<accession>A0A1M6HSV1</accession>
<dbReference type="EMBL" id="FQZP01000035">
    <property type="protein sequence ID" value="SHJ25260.1"/>
    <property type="molecule type" value="Genomic_DNA"/>
</dbReference>
<evidence type="ECO:0000313" key="2">
    <source>
        <dbReference type="Proteomes" id="UP000324781"/>
    </source>
</evidence>
<organism evidence="1 2">
    <name type="scientific">Thermoclostridium caenicola</name>
    <dbReference type="NCBI Taxonomy" id="659425"/>
    <lineage>
        <taxon>Bacteria</taxon>
        <taxon>Bacillati</taxon>
        <taxon>Bacillota</taxon>
        <taxon>Clostridia</taxon>
        <taxon>Eubacteriales</taxon>
        <taxon>Oscillospiraceae</taxon>
        <taxon>Thermoclostridium</taxon>
    </lineage>
</organism>
<proteinExistence type="predicted"/>
<protein>
    <recommendedName>
        <fullName evidence="3">PilX N-terminal</fullName>
    </recommendedName>
</protein>
<dbReference type="RefSeq" id="WP_149679057.1">
    <property type="nucleotide sequence ID" value="NZ_FQZP01000035.1"/>
</dbReference>
<dbReference type="Proteomes" id="UP000324781">
    <property type="component" value="Unassembled WGS sequence"/>
</dbReference>
<name>A0A1M6HSV1_9FIRM</name>
<keyword evidence="2" id="KW-1185">Reference proteome</keyword>
<reference evidence="1 2" key="1">
    <citation type="submission" date="2016-11" db="EMBL/GenBank/DDBJ databases">
        <authorList>
            <person name="Varghese N."/>
            <person name="Submissions S."/>
        </authorList>
    </citation>
    <scope>NUCLEOTIDE SEQUENCE [LARGE SCALE GENOMIC DNA]</scope>
    <source>
        <strain evidence="1 2">DSM 19027</strain>
    </source>
</reference>
<evidence type="ECO:0000313" key="1">
    <source>
        <dbReference type="EMBL" id="SHJ25260.1"/>
    </source>
</evidence>
<evidence type="ECO:0008006" key="3">
    <source>
        <dbReference type="Google" id="ProtNLM"/>
    </source>
</evidence>
<gene>
    <name evidence="1" type="ORF">SAMN05444373_10359</name>
</gene>